<protein>
    <submittedName>
        <fullName evidence="7">Flagellar hook-associated protein FlgL</fullName>
    </submittedName>
</protein>
<name>A0A7W3YW73_9GAMM</name>
<dbReference type="GO" id="GO:0071973">
    <property type="term" value="P:bacterial-type flagellum-dependent cell motility"/>
    <property type="evidence" value="ECO:0007669"/>
    <property type="project" value="InterPro"/>
</dbReference>
<feature type="domain" description="Flagellin N-terminal" evidence="6">
    <location>
        <begin position="5"/>
        <end position="142"/>
    </location>
</feature>
<proteinExistence type="inferred from homology"/>
<keyword evidence="7" id="KW-0966">Cell projection</keyword>
<keyword evidence="7" id="KW-0969">Cilium</keyword>
<gene>
    <name evidence="7" type="primary">flgL</name>
    <name evidence="7" type="ORF">H4O09_12955</name>
</gene>
<dbReference type="InterPro" id="IPR001029">
    <property type="entry name" value="Flagellin_N"/>
</dbReference>
<comment type="caution">
    <text evidence="7">The sequence shown here is derived from an EMBL/GenBank/DDBJ whole genome shotgun (WGS) entry which is preliminary data.</text>
</comment>
<keyword evidence="5" id="KW-0975">Bacterial flagellum</keyword>
<evidence type="ECO:0000256" key="1">
    <source>
        <dbReference type="ARBA" id="ARBA00004365"/>
    </source>
</evidence>
<dbReference type="PANTHER" id="PTHR42792:SF1">
    <property type="entry name" value="FLAGELLAR HOOK-ASSOCIATED PROTEIN 3"/>
    <property type="match status" value="1"/>
</dbReference>
<accession>A0A7W3YW73</accession>
<evidence type="ECO:0000256" key="4">
    <source>
        <dbReference type="ARBA" id="ARBA00022525"/>
    </source>
</evidence>
<dbReference type="SUPFAM" id="SSF64518">
    <property type="entry name" value="Phase 1 flagellin"/>
    <property type="match status" value="1"/>
</dbReference>
<reference evidence="7 8" key="1">
    <citation type="submission" date="2020-08" db="EMBL/GenBank/DDBJ databases">
        <title>Stenotrophomonas sp. W1S232.</title>
        <authorList>
            <person name="Deng Y."/>
        </authorList>
    </citation>
    <scope>NUCLEOTIDE SEQUENCE [LARGE SCALE GENOMIC DNA]</scope>
    <source>
        <strain evidence="7 8">W1S232</strain>
    </source>
</reference>
<dbReference type="InterPro" id="IPR001492">
    <property type="entry name" value="Flagellin"/>
</dbReference>
<dbReference type="GO" id="GO:0005198">
    <property type="term" value="F:structural molecule activity"/>
    <property type="evidence" value="ECO:0007669"/>
    <property type="project" value="InterPro"/>
</dbReference>
<dbReference type="GO" id="GO:0005576">
    <property type="term" value="C:extracellular region"/>
    <property type="evidence" value="ECO:0007669"/>
    <property type="project" value="UniProtKB-SubCell"/>
</dbReference>
<organism evidence="7 8">
    <name type="scientific">Stenotrophomonas koreensis</name>
    <dbReference type="NCBI Taxonomy" id="266128"/>
    <lineage>
        <taxon>Bacteria</taxon>
        <taxon>Pseudomonadati</taxon>
        <taxon>Pseudomonadota</taxon>
        <taxon>Gammaproteobacteria</taxon>
        <taxon>Lysobacterales</taxon>
        <taxon>Lysobacteraceae</taxon>
        <taxon>Stenotrophomonas</taxon>
    </lineage>
</organism>
<dbReference type="Pfam" id="PF00669">
    <property type="entry name" value="Flagellin_N"/>
    <property type="match status" value="1"/>
</dbReference>
<sequence length="401" mass="41757">MSTRISTNMVYNASLHTMLGKQASMNKLQEQLATGQKLVSAKDDPVAAGTAVKLDRAVAALGQYAANADRVHNRLGLQENALAEAGELMIQVNELTVQANNPALSDADLKSIASQLRAIGDQLLAVANSTDGAGRYLFGGSNDGSAPFTRSGNSVSYNGDQTQRRVEIAPDTFVTDALPGSEVFMRIPTGDGTLHAQPGAGNSGTLVINGYALDSQGGAWDGSAYSLHFSSASDYEIRDSSNTAIATGTYTEGEDIHFAGLRVQLLGTPAAGDSIDVAAAPSRDVFATLDALCVALEAGATTPTAVAARSNALQAGMRDVARAREVSIDARAAGGAQLAALDSAAGLREADEVSMQTTLSSLRDLDYAEAISRYRLESSALQAAQTVFTQMQSMSLFNALR</sequence>
<evidence type="ECO:0000256" key="5">
    <source>
        <dbReference type="ARBA" id="ARBA00023143"/>
    </source>
</evidence>
<dbReference type="Proteomes" id="UP000550609">
    <property type="component" value="Unassembled WGS sequence"/>
</dbReference>
<evidence type="ECO:0000256" key="2">
    <source>
        <dbReference type="ARBA" id="ARBA00004613"/>
    </source>
</evidence>
<evidence type="ECO:0000313" key="8">
    <source>
        <dbReference type="Proteomes" id="UP000550609"/>
    </source>
</evidence>
<evidence type="ECO:0000256" key="3">
    <source>
        <dbReference type="ARBA" id="ARBA00005709"/>
    </source>
</evidence>
<dbReference type="AlphaFoldDB" id="A0A7W3YW73"/>
<keyword evidence="7" id="KW-0282">Flagellum</keyword>
<dbReference type="InterPro" id="IPR013384">
    <property type="entry name" value="Flagell_FlgL"/>
</dbReference>
<dbReference type="GO" id="GO:0009424">
    <property type="term" value="C:bacterial-type flagellum hook"/>
    <property type="evidence" value="ECO:0007669"/>
    <property type="project" value="InterPro"/>
</dbReference>
<evidence type="ECO:0000313" key="7">
    <source>
        <dbReference type="EMBL" id="MBB1117962.1"/>
    </source>
</evidence>
<evidence type="ECO:0000259" key="6">
    <source>
        <dbReference type="Pfam" id="PF00669"/>
    </source>
</evidence>
<dbReference type="PANTHER" id="PTHR42792">
    <property type="entry name" value="FLAGELLIN"/>
    <property type="match status" value="1"/>
</dbReference>
<dbReference type="RefSeq" id="WP_182622920.1">
    <property type="nucleotide sequence ID" value="NZ_JACIUV010000006.1"/>
</dbReference>
<dbReference type="Gene3D" id="1.20.1330.10">
    <property type="entry name" value="f41 fragment of flagellin, N-terminal domain"/>
    <property type="match status" value="2"/>
</dbReference>
<comment type="subcellular location">
    <subcellularLocation>
        <location evidence="1">Bacterial flagellum</location>
    </subcellularLocation>
    <subcellularLocation>
        <location evidence="2">Secreted</location>
    </subcellularLocation>
</comment>
<keyword evidence="4" id="KW-0964">Secreted</keyword>
<dbReference type="NCBIfam" id="TIGR02550">
    <property type="entry name" value="flagell_flgL"/>
    <property type="match status" value="1"/>
</dbReference>
<comment type="similarity">
    <text evidence="3">Belongs to the bacterial flagellin family.</text>
</comment>
<dbReference type="EMBL" id="JACIUV010000006">
    <property type="protein sequence ID" value="MBB1117962.1"/>
    <property type="molecule type" value="Genomic_DNA"/>
</dbReference>